<gene>
    <name evidence="4" type="ORF">Azoinq_07455</name>
</gene>
<protein>
    <submittedName>
        <fullName evidence="4">DUF4124 domain-containing protein</fullName>
    </submittedName>
</protein>
<dbReference type="RefSeq" id="WP_216130423.1">
    <property type="nucleotide sequence ID" value="NZ_CP064782.1"/>
</dbReference>
<feature type="signal peptide" evidence="2">
    <location>
        <begin position="1"/>
        <end position="27"/>
    </location>
</feature>
<dbReference type="EMBL" id="CP064782">
    <property type="protein sequence ID" value="QWT47719.1"/>
    <property type="molecule type" value="Genomic_DNA"/>
</dbReference>
<evidence type="ECO:0000256" key="2">
    <source>
        <dbReference type="SAM" id="SignalP"/>
    </source>
</evidence>
<feature type="region of interest" description="Disordered" evidence="1">
    <location>
        <begin position="45"/>
        <end position="65"/>
    </location>
</feature>
<evidence type="ECO:0000256" key="1">
    <source>
        <dbReference type="SAM" id="MobiDB-lite"/>
    </source>
</evidence>
<reference evidence="4" key="1">
    <citation type="submission" date="2020-11" db="EMBL/GenBank/DDBJ databases">
        <title>Azospira inquinata sp. nov.</title>
        <authorList>
            <person name="Moe W.M."/>
            <person name="Mikes M.C."/>
        </authorList>
    </citation>
    <scope>NUCLEOTIDE SEQUENCE</scope>
    <source>
        <strain evidence="4">Azo-3</strain>
    </source>
</reference>
<keyword evidence="5" id="KW-1185">Reference proteome</keyword>
<feature type="compositionally biased region" description="Basic and acidic residues" evidence="1">
    <location>
        <begin position="140"/>
        <end position="169"/>
    </location>
</feature>
<dbReference type="Pfam" id="PF13511">
    <property type="entry name" value="DUF4124"/>
    <property type="match status" value="1"/>
</dbReference>
<evidence type="ECO:0000259" key="3">
    <source>
        <dbReference type="Pfam" id="PF13511"/>
    </source>
</evidence>
<keyword evidence="2" id="KW-0732">Signal</keyword>
<dbReference type="Proteomes" id="UP000683428">
    <property type="component" value="Chromosome"/>
</dbReference>
<feature type="chain" id="PRO_5037961546" evidence="2">
    <location>
        <begin position="28"/>
        <end position="169"/>
    </location>
</feature>
<organism evidence="4 5">
    <name type="scientific">Azospira inquinata</name>
    <dbReference type="NCBI Taxonomy" id="2785627"/>
    <lineage>
        <taxon>Bacteria</taxon>
        <taxon>Pseudomonadati</taxon>
        <taxon>Pseudomonadota</taxon>
        <taxon>Betaproteobacteria</taxon>
        <taxon>Rhodocyclales</taxon>
        <taxon>Rhodocyclaceae</taxon>
        <taxon>Azospira</taxon>
    </lineage>
</organism>
<evidence type="ECO:0000313" key="5">
    <source>
        <dbReference type="Proteomes" id="UP000683428"/>
    </source>
</evidence>
<accession>A0A975XTG5</accession>
<evidence type="ECO:0000313" key="4">
    <source>
        <dbReference type="EMBL" id="QWT47719.1"/>
    </source>
</evidence>
<name>A0A975XTG5_9RHOO</name>
<dbReference type="KEGG" id="aiq:Azoinq_07455"/>
<proteinExistence type="predicted"/>
<dbReference type="AlphaFoldDB" id="A0A975XTG5"/>
<sequence length="169" mass="18470">MTPFSSHSFRFSLLLLATACLSLPAGAGTLYKQVDKDGHIVFSDKPQKGMKSLGTIQTQDDAPVNRSALRQEEKTLNQESSQAKRQLNETVAKRNAAYNRLRQAEDALTAAKAAKASGQDPLPGERQGTATGGSRLLPAYDERQQSLEKAVDAAQKARDQAQQEWNDVR</sequence>
<feature type="domain" description="DUF4124" evidence="3">
    <location>
        <begin position="18"/>
        <end position="68"/>
    </location>
</feature>
<feature type="region of interest" description="Disordered" evidence="1">
    <location>
        <begin position="109"/>
        <end position="169"/>
    </location>
</feature>
<dbReference type="InterPro" id="IPR025392">
    <property type="entry name" value="DUF4124"/>
</dbReference>